<sequence>MHEEAGFTLVEMLVALALFGLIAAAGVGLLGFGVRAQAAAGERMDDDAALRRVDALLTADLVQAVPRITRGTDGRPLNAFVGDGGAGVALGLVRGGWSNPDGQPRASLQKVAWEVRDGSLTRTAWPMLDGAAPGAAVAVVRGVTGLSIRYRQADGAWRERWDALRPTDMPRLVELTLTIEARAPVTLSYLVGTGA</sequence>
<gene>
    <name evidence="11" type="ORF">SAMN05192580_0129</name>
</gene>
<dbReference type="Pfam" id="PF07963">
    <property type="entry name" value="N_methyl"/>
    <property type="match status" value="1"/>
</dbReference>
<evidence type="ECO:0000256" key="4">
    <source>
        <dbReference type="ARBA" id="ARBA00022475"/>
    </source>
</evidence>
<dbReference type="GO" id="GO:0005886">
    <property type="term" value="C:plasma membrane"/>
    <property type="evidence" value="ECO:0007669"/>
    <property type="project" value="UniProtKB-SubCell"/>
</dbReference>
<dbReference type="Proteomes" id="UP000198824">
    <property type="component" value="Unassembled WGS sequence"/>
</dbReference>
<keyword evidence="12" id="KW-1185">Reference proteome</keyword>
<dbReference type="GO" id="GO:0015628">
    <property type="term" value="P:protein secretion by the type II secretion system"/>
    <property type="evidence" value="ECO:0007669"/>
    <property type="project" value="InterPro"/>
</dbReference>
<evidence type="ECO:0000256" key="1">
    <source>
        <dbReference type="ARBA" id="ARBA00004377"/>
    </source>
</evidence>
<dbReference type="PANTHER" id="PTHR39583:SF2">
    <property type="entry name" value="TYPE II SECRETION SYSTEM PROTEIN J"/>
    <property type="match status" value="1"/>
</dbReference>
<dbReference type="RefSeq" id="WP_093309343.1">
    <property type="nucleotide sequence ID" value="NZ_FOZG01000001.1"/>
</dbReference>
<dbReference type="STRING" id="1166337.SAMN05192580_0129"/>
<proteinExistence type="inferred from homology"/>
<evidence type="ECO:0000256" key="3">
    <source>
        <dbReference type="ARBA" id="ARBA00021539"/>
    </source>
</evidence>
<name>A0A1I6JCZ9_9SPHN</name>
<evidence type="ECO:0000256" key="8">
    <source>
        <dbReference type="ARBA" id="ARBA00022989"/>
    </source>
</evidence>
<evidence type="ECO:0000256" key="2">
    <source>
        <dbReference type="ARBA" id="ARBA00011084"/>
    </source>
</evidence>
<evidence type="ECO:0000256" key="6">
    <source>
        <dbReference type="ARBA" id="ARBA00022519"/>
    </source>
</evidence>
<dbReference type="EMBL" id="FOZG01000001">
    <property type="protein sequence ID" value="SFR76905.1"/>
    <property type="molecule type" value="Genomic_DNA"/>
</dbReference>
<comment type="subcellular location">
    <subcellularLocation>
        <location evidence="1">Cell inner membrane</location>
        <topology evidence="1">Single-pass membrane protein</topology>
    </subcellularLocation>
</comment>
<keyword evidence="5" id="KW-0488">Methylation</keyword>
<evidence type="ECO:0000256" key="10">
    <source>
        <dbReference type="SAM" id="Phobius"/>
    </source>
</evidence>
<keyword evidence="6" id="KW-0997">Cell inner membrane</keyword>
<dbReference type="InterPro" id="IPR045584">
    <property type="entry name" value="Pilin-like"/>
</dbReference>
<dbReference type="NCBIfam" id="TIGR01711">
    <property type="entry name" value="gspJ"/>
    <property type="match status" value="1"/>
</dbReference>
<dbReference type="PROSITE" id="PS00409">
    <property type="entry name" value="PROKAR_NTER_METHYL"/>
    <property type="match status" value="1"/>
</dbReference>
<dbReference type="OrthoDB" id="9794345at2"/>
<evidence type="ECO:0000256" key="5">
    <source>
        <dbReference type="ARBA" id="ARBA00022481"/>
    </source>
</evidence>
<dbReference type="AlphaFoldDB" id="A0A1I6JCZ9"/>
<dbReference type="InterPro" id="IPR012902">
    <property type="entry name" value="N_methyl_site"/>
</dbReference>
<dbReference type="InterPro" id="IPR051621">
    <property type="entry name" value="T2SS_protein_J"/>
</dbReference>
<keyword evidence="4" id="KW-1003">Cell membrane</keyword>
<protein>
    <recommendedName>
        <fullName evidence="3">Type II secretion system protein J</fullName>
    </recommendedName>
</protein>
<evidence type="ECO:0000256" key="9">
    <source>
        <dbReference type="ARBA" id="ARBA00023136"/>
    </source>
</evidence>
<dbReference type="NCBIfam" id="TIGR02532">
    <property type="entry name" value="IV_pilin_GFxxxE"/>
    <property type="match status" value="1"/>
</dbReference>
<dbReference type="SUPFAM" id="SSF54523">
    <property type="entry name" value="Pili subunits"/>
    <property type="match status" value="1"/>
</dbReference>
<dbReference type="Gene3D" id="3.10.610.10">
    <property type="entry name" value="GSPII I/J protein-like"/>
    <property type="match status" value="1"/>
</dbReference>
<keyword evidence="9 10" id="KW-0472">Membrane</keyword>
<dbReference type="PANTHER" id="PTHR39583">
    <property type="entry name" value="TYPE II SECRETION SYSTEM PROTEIN J-RELATED"/>
    <property type="match status" value="1"/>
</dbReference>
<feature type="transmembrane region" description="Helical" evidence="10">
    <location>
        <begin position="12"/>
        <end position="34"/>
    </location>
</feature>
<organism evidence="11 12">
    <name type="scientific">Sphingomonas jatrophae</name>
    <dbReference type="NCBI Taxonomy" id="1166337"/>
    <lineage>
        <taxon>Bacteria</taxon>
        <taxon>Pseudomonadati</taxon>
        <taxon>Pseudomonadota</taxon>
        <taxon>Alphaproteobacteria</taxon>
        <taxon>Sphingomonadales</taxon>
        <taxon>Sphingomonadaceae</taxon>
        <taxon>Sphingomonas</taxon>
    </lineage>
</organism>
<dbReference type="InterPro" id="IPR010055">
    <property type="entry name" value="T2SS_protein-GspJ"/>
</dbReference>
<keyword evidence="8 10" id="KW-1133">Transmembrane helix</keyword>
<evidence type="ECO:0000313" key="11">
    <source>
        <dbReference type="EMBL" id="SFR76905.1"/>
    </source>
</evidence>
<keyword evidence="7 10" id="KW-0812">Transmembrane</keyword>
<evidence type="ECO:0000256" key="7">
    <source>
        <dbReference type="ARBA" id="ARBA00022692"/>
    </source>
</evidence>
<comment type="similarity">
    <text evidence="2">Belongs to the GSP J family.</text>
</comment>
<evidence type="ECO:0000313" key="12">
    <source>
        <dbReference type="Proteomes" id="UP000198824"/>
    </source>
</evidence>
<dbReference type="Pfam" id="PF11612">
    <property type="entry name" value="T2SSJ"/>
    <property type="match status" value="1"/>
</dbReference>
<accession>A0A1I6JCZ9</accession>
<reference evidence="11 12" key="1">
    <citation type="submission" date="2016-10" db="EMBL/GenBank/DDBJ databases">
        <authorList>
            <person name="de Groot N.N."/>
        </authorList>
    </citation>
    <scope>NUCLEOTIDE SEQUENCE [LARGE SCALE GENOMIC DNA]</scope>
    <source>
        <strain evidence="11 12">S5-249</strain>
    </source>
</reference>
<dbReference type="GO" id="GO:0015627">
    <property type="term" value="C:type II protein secretion system complex"/>
    <property type="evidence" value="ECO:0007669"/>
    <property type="project" value="InterPro"/>
</dbReference>